<feature type="region of interest" description="Disordered" evidence="7">
    <location>
        <begin position="45"/>
        <end position="100"/>
    </location>
</feature>
<evidence type="ECO:0000256" key="7">
    <source>
        <dbReference type="SAM" id="MobiDB-lite"/>
    </source>
</evidence>
<keyword evidence="5" id="KW-0446">Lipid-binding</keyword>
<dbReference type="InterPro" id="IPR008628">
    <property type="entry name" value="GPP34-like"/>
</dbReference>
<evidence type="ECO:0000256" key="1">
    <source>
        <dbReference type="ARBA" id="ARBA00004344"/>
    </source>
</evidence>
<evidence type="ECO:0000256" key="2">
    <source>
        <dbReference type="ARBA" id="ARBA00004546"/>
    </source>
</evidence>
<reference evidence="8" key="2">
    <citation type="submission" date="2025-09" db="UniProtKB">
        <authorList>
            <consortium name="Ensembl"/>
        </authorList>
    </citation>
    <scope>IDENTIFICATION</scope>
</reference>
<evidence type="ECO:0000256" key="5">
    <source>
        <dbReference type="ARBA" id="ARBA00023121"/>
    </source>
</evidence>
<dbReference type="Gene3D" id="1.10.3630.10">
    <property type="entry name" value="yeast vps74-n-term truncation variant domain like"/>
    <property type="match status" value="1"/>
</dbReference>
<reference evidence="8" key="1">
    <citation type="submission" date="2025-08" db="UniProtKB">
        <authorList>
            <consortium name="Ensembl"/>
        </authorList>
    </citation>
    <scope>IDENTIFICATION</scope>
</reference>
<comment type="similarity">
    <text evidence="3">Belongs to the GOLPH3/VPS74 family.</text>
</comment>
<dbReference type="PANTHER" id="PTHR12704:SF4">
    <property type="entry name" value="GOLGI PHOSPHOPROTEIN 3-LIKE"/>
    <property type="match status" value="1"/>
</dbReference>
<dbReference type="GO" id="GO:0006890">
    <property type="term" value="P:retrograde vesicle-mediated transport, Golgi to endoplasmic reticulum"/>
    <property type="evidence" value="ECO:0007669"/>
    <property type="project" value="TreeGrafter"/>
</dbReference>
<feature type="compositionally biased region" description="Basic and acidic residues" evidence="7">
    <location>
        <begin position="67"/>
        <end position="100"/>
    </location>
</feature>
<dbReference type="GO" id="GO:0005829">
    <property type="term" value="C:cytosol"/>
    <property type="evidence" value="ECO:0007669"/>
    <property type="project" value="TreeGrafter"/>
</dbReference>
<evidence type="ECO:0000313" key="9">
    <source>
        <dbReference type="Proteomes" id="UP000694415"/>
    </source>
</evidence>
<dbReference type="FunFam" id="1.10.3630.10:FF:000005">
    <property type="entry name" value="Uncharacterized protein"/>
    <property type="match status" value="1"/>
</dbReference>
<name>A0A8C6GJT3_MUSSI</name>
<comment type="subcellular location">
    <subcellularLocation>
        <location evidence="1">Golgi apparatus</location>
        <location evidence="1">Golgi stack membrane</location>
        <topology evidence="1">Peripheral membrane protein</topology>
        <orientation evidence="1">Cytoplasmic side</orientation>
    </subcellularLocation>
    <subcellularLocation>
        <location evidence="2">Golgi apparatus</location>
        <location evidence="2">trans-Golgi network membrane</location>
        <topology evidence="2">Peripheral membrane protein</topology>
        <orientation evidence="2">Cytoplasmic side</orientation>
    </subcellularLocation>
</comment>
<dbReference type="GO" id="GO:0048194">
    <property type="term" value="P:Golgi vesicle budding"/>
    <property type="evidence" value="ECO:0007669"/>
    <property type="project" value="TreeGrafter"/>
</dbReference>
<dbReference type="GO" id="GO:0005802">
    <property type="term" value="C:trans-Golgi network"/>
    <property type="evidence" value="ECO:0007669"/>
    <property type="project" value="TreeGrafter"/>
</dbReference>
<dbReference type="AlphaFoldDB" id="A0A8C6GJT3"/>
<dbReference type="GO" id="GO:0043001">
    <property type="term" value="P:Golgi to plasma membrane protein transport"/>
    <property type="evidence" value="ECO:0007669"/>
    <property type="project" value="TreeGrafter"/>
</dbReference>
<dbReference type="GO" id="GO:0070273">
    <property type="term" value="F:phosphatidylinositol-4-phosphate binding"/>
    <property type="evidence" value="ECO:0007669"/>
    <property type="project" value="InterPro"/>
</dbReference>
<dbReference type="GO" id="GO:0007030">
    <property type="term" value="P:Golgi organization"/>
    <property type="evidence" value="ECO:0007669"/>
    <property type="project" value="TreeGrafter"/>
</dbReference>
<dbReference type="PANTHER" id="PTHR12704">
    <property type="entry name" value="TRANS-GOLGI PROTEIN GMX33"/>
    <property type="match status" value="1"/>
</dbReference>
<keyword evidence="6" id="KW-0472">Membrane</keyword>
<sequence>MCYSLSATKDQEVCTLCVAEKFFTYWNPPRVRETGALQNSANCSLRPTAAQEQRQVRMTTLTHRTRRTEVSKSSEKKIESEEDTNQERSPDNEDPGDSKDIRLTLMEEVLLLGLKDKEGYTSFWNDCISSGLRGGILIELAMRGRIYLEPPTMRKKRLLDRKVLLKSDSPTGDVLLDETLKHIKATEPTETVQTWIELLTGETWNPFKLQYQLRNVRERIAKNLVEKGILTTEKQNFLLFDMTTHPVTNTTEKQRLMKKLQDSVLERLCFSTLLSSDTS</sequence>
<proteinExistence type="inferred from homology"/>
<organism evidence="8 9">
    <name type="scientific">Mus spicilegus</name>
    <name type="common">Mound-building mouse</name>
    <dbReference type="NCBI Taxonomy" id="10103"/>
    <lineage>
        <taxon>Eukaryota</taxon>
        <taxon>Metazoa</taxon>
        <taxon>Chordata</taxon>
        <taxon>Craniata</taxon>
        <taxon>Vertebrata</taxon>
        <taxon>Euteleostomi</taxon>
        <taxon>Mammalia</taxon>
        <taxon>Eutheria</taxon>
        <taxon>Euarchontoglires</taxon>
        <taxon>Glires</taxon>
        <taxon>Rodentia</taxon>
        <taxon>Myomorpha</taxon>
        <taxon>Muroidea</taxon>
        <taxon>Muridae</taxon>
        <taxon>Murinae</taxon>
        <taxon>Mus</taxon>
        <taxon>Mus</taxon>
    </lineage>
</organism>
<dbReference type="Ensembl" id="ENSMSIT00000009203.1">
    <property type="protein sequence ID" value="ENSMSIP00000007220.1"/>
    <property type="gene ID" value="ENSMSIG00000006388.1"/>
</dbReference>
<accession>A0A8C6GJT3</accession>
<evidence type="ECO:0000256" key="3">
    <source>
        <dbReference type="ARBA" id="ARBA00007284"/>
    </source>
</evidence>
<evidence type="ECO:0000256" key="4">
    <source>
        <dbReference type="ARBA" id="ARBA00023034"/>
    </source>
</evidence>
<keyword evidence="4" id="KW-0333">Golgi apparatus</keyword>
<evidence type="ECO:0000313" key="8">
    <source>
        <dbReference type="Ensembl" id="ENSMSIP00000007220.1"/>
    </source>
</evidence>
<dbReference type="Proteomes" id="UP000694415">
    <property type="component" value="Unplaced"/>
</dbReference>
<dbReference type="Pfam" id="PF05719">
    <property type="entry name" value="GPP34"/>
    <property type="match status" value="1"/>
</dbReference>
<dbReference type="InterPro" id="IPR038261">
    <property type="entry name" value="GPP34-like_sf"/>
</dbReference>
<dbReference type="GO" id="GO:0000139">
    <property type="term" value="C:Golgi membrane"/>
    <property type="evidence" value="ECO:0007669"/>
    <property type="project" value="GOC"/>
</dbReference>
<dbReference type="GeneTree" id="ENSGT00390000007153"/>
<dbReference type="GO" id="GO:0032580">
    <property type="term" value="C:Golgi cisterna membrane"/>
    <property type="evidence" value="ECO:0007669"/>
    <property type="project" value="UniProtKB-SubCell"/>
</dbReference>
<keyword evidence="9" id="KW-1185">Reference proteome</keyword>
<protein>
    <submittedName>
        <fullName evidence="8">Golgi phosphoprotein 3-like</fullName>
    </submittedName>
</protein>
<evidence type="ECO:0000256" key="6">
    <source>
        <dbReference type="ARBA" id="ARBA00023136"/>
    </source>
</evidence>